<feature type="domain" description="PD-(D/E)XK nuclease-like" evidence="1">
    <location>
        <begin position="34"/>
        <end position="263"/>
    </location>
</feature>
<feature type="non-terminal residue" evidence="2">
    <location>
        <position position="275"/>
    </location>
</feature>
<sequence length="275" mass="31517">NKNTCPRVIYFHEQDEPKNDAAKDLLVFISQASYWSPDMNKIKDASTGSRKCSTQQRSESSWVTEVTKTMLLLSQGDMNLESWGVQNESVRSCYQPQYTTRDRCNRKIDYAVGFPSESWQELYEKANIKFTDGYFNHVDHVHTGTQILGAGIEVKPQYGNRIEAEVQLGAWMAGHFLWAFEHRAAPEIPPPMVRIISVGETWDFYIIYGVPAEASNDEPLSPLEEVHVWGPFSDLIRRTSTDKACVELSQTLHRVMEYMCNEYLESLGRSVFQVN</sequence>
<dbReference type="EMBL" id="JAQJAN010000024">
    <property type="protein sequence ID" value="KAJ5700963.1"/>
    <property type="molecule type" value="Genomic_DNA"/>
</dbReference>
<keyword evidence="3" id="KW-1185">Reference proteome</keyword>
<evidence type="ECO:0000259" key="1">
    <source>
        <dbReference type="Pfam" id="PF20516"/>
    </source>
</evidence>
<name>A0AAD6MQ39_9EURO</name>
<gene>
    <name evidence="2" type="ORF">N7493_012009</name>
</gene>
<evidence type="ECO:0000313" key="3">
    <source>
        <dbReference type="Proteomes" id="UP001215712"/>
    </source>
</evidence>
<organism evidence="2 3">
    <name type="scientific">Penicillium malachiteum</name>
    <dbReference type="NCBI Taxonomy" id="1324776"/>
    <lineage>
        <taxon>Eukaryota</taxon>
        <taxon>Fungi</taxon>
        <taxon>Dikarya</taxon>
        <taxon>Ascomycota</taxon>
        <taxon>Pezizomycotina</taxon>
        <taxon>Eurotiomycetes</taxon>
        <taxon>Eurotiomycetidae</taxon>
        <taxon>Eurotiales</taxon>
        <taxon>Aspergillaceae</taxon>
        <taxon>Penicillium</taxon>
    </lineage>
</organism>
<reference evidence="2" key="1">
    <citation type="journal article" date="2023" name="IMA Fungus">
        <title>Comparative genomic study of the Penicillium genus elucidates a diverse pangenome and 15 lateral gene transfer events.</title>
        <authorList>
            <person name="Petersen C."/>
            <person name="Sorensen T."/>
            <person name="Nielsen M.R."/>
            <person name="Sondergaard T.E."/>
            <person name="Sorensen J.L."/>
            <person name="Fitzpatrick D.A."/>
            <person name="Frisvad J.C."/>
            <person name="Nielsen K.L."/>
        </authorList>
    </citation>
    <scope>NUCLEOTIDE SEQUENCE</scope>
    <source>
        <strain evidence="2">IBT 17514</strain>
    </source>
</reference>
<protein>
    <recommendedName>
        <fullName evidence="1">PD-(D/E)XK nuclease-like domain-containing protein</fullName>
    </recommendedName>
</protein>
<dbReference type="InterPro" id="IPR046797">
    <property type="entry name" value="PDDEXK_12"/>
</dbReference>
<accession>A0AAD6MQ39</accession>
<reference evidence="2" key="2">
    <citation type="submission" date="2023-01" db="EMBL/GenBank/DDBJ databases">
        <authorList>
            <person name="Petersen C."/>
        </authorList>
    </citation>
    <scope>NUCLEOTIDE SEQUENCE</scope>
    <source>
        <strain evidence="2">IBT 17514</strain>
    </source>
</reference>
<proteinExistence type="predicted"/>
<comment type="caution">
    <text evidence="2">The sequence shown here is derived from an EMBL/GenBank/DDBJ whole genome shotgun (WGS) entry which is preliminary data.</text>
</comment>
<evidence type="ECO:0000313" key="2">
    <source>
        <dbReference type="EMBL" id="KAJ5700963.1"/>
    </source>
</evidence>
<dbReference type="AlphaFoldDB" id="A0AAD6MQ39"/>
<dbReference type="Proteomes" id="UP001215712">
    <property type="component" value="Unassembled WGS sequence"/>
</dbReference>
<dbReference type="Pfam" id="PF20516">
    <property type="entry name" value="PDDEXK_12"/>
    <property type="match status" value="1"/>
</dbReference>